<dbReference type="EMBL" id="CP059735">
    <property type="protein sequence ID" value="WDD98191.1"/>
    <property type="molecule type" value="Genomic_DNA"/>
</dbReference>
<protein>
    <submittedName>
        <fullName evidence="2">MSHA biogenesis protein MshK</fullName>
    </submittedName>
</protein>
<evidence type="ECO:0000313" key="3">
    <source>
        <dbReference type="Proteomes" id="UP000032568"/>
    </source>
</evidence>
<feature type="signal peptide" evidence="1">
    <location>
        <begin position="1"/>
        <end position="16"/>
    </location>
</feature>
<proteinExistence type="predicted"/>
<accession>A0AAE9YP50</accession>
<dbReference type="RefSeq" id="WP_044830527.1">
    <property type="nucleotide sequence ID" value="NZ_CP059735.1"/>
</dbReference>
<feature type="chain" id="PRO_5042202052" evidence="1">
    <location>
        <begin position="17"/>
        <end position="123"/>
    </location>
</feature>
<reference evidence="2 3" key="2">
    <citation type="journal article" date="2022" name="Mar. Drugs">
        <title>Bioassay-Guided Fractionation Leads to the Detection of Cholic Acid Generated by the Rare Thalassomonas sp.</title>
        <authorList>
            <person name="Pheiffer F."/>
            <person name="Schneider Y.K."/>
            <person name="Hansen E.H."/>
            <person name="Andersen J.H."/>
            <person name="Isaksson J."/>
            <person name="Busche T."/>
            <person name="R C."/>
            <person name="Kalinowski J."/>
            <person name="Zyl L.V."/>
            <person name="Trindade M."/>
        </authorList>
    </citation>
    <scope>NUCLEOTIDE SEQUENCE [LARGE SCALE GENOMIC DNA]</scope>
    <source>
        <strain evidence="2 3">A5K-106</strain>
    </source>
</reference>
<dbReference type="KEGG" id="tact:SG35_023390"/>
<dbReference type="AlphaFoldDB" id="A0AAE9YP50"/>
<evidence type="ECO:0000256" key="1">
    <source>
        <dbReference type="SAM" id="SignalP"/>
    </source>
</evidence>
<evidence type="ECO:0000313" key="2">
    <source>
        <dbReference type="EMBL" id="WDD98191.1"/>
    </source>
</evidence>
<keyword evidence="1" id="KW-0732">Signal</keyword>
<keyword evidence="3" id="KW-1185">Reference proteome</keyword>
<organism evidence="2 3">
    <name type="scientific">Thalassomonas actiniarum</name>
    <dbReference type="NCBI Taxonomy" id="485447"/>
    <lineage>
        <taxon>Bacteria</taxon>
        <taxon>Pseudomonadati</taxon>
        <taxon>Pseudomonadota</taxon>
        <taxon>Gammaproteobacteria</taxon>
        <taxon>Alteromonadales</taxon>
        <taxon>Colwelliaceae</taxon>
        <taxon>Thalassomonas</taxon>
    </lineage>
</organism>
<reference evidence="2 3" key="1">
    <citation type="journal article" date="2015" name="Genome Announc.">
        <title>Draft Genome Sequences of Marine Isolates of Thalassomonas viridans and Thalassomonas actiniarum.</title>
        <authorList>
            <person name="Olonade I."/>
            <person name="van Zyl L.J."/>
            <person name="Trindade M."/>
        </authorList>
    </citation>
    <scope>NUCLEOTIDE SEQUENCE [LARGE SCALE GENOMIC DNA]</scope>
    <source>
        <strain evidence="2 3">A5K-106</strain>
    </source>
</reference>
<gene>
    <name evidence="2" type="ORF">SG35_023390</name>
</gene>
<dbReference type="Proteomes" id="UP000032568">
    <property type="component" value="Chromosome"/>
</dbReference>
<sequence>MTLVLVCFLLSLPVCAWQGADPTRPLVPGQTAAAIKSKGDIVLQSIIRKQQAHKAVINGEVVSQGDSISGYRVVEIRPSSVLLKSAENQLELSLFSGAIFSSKELSSEELSGAEFSGEVKKQQ</sequence>
<name>A0AAE9YP50_9GAMM</name>